<evidence type="ECO:0000313" key="3">
    <source>
        <dbReference type="Proteomes" id="UP001157006"/>
    </source>
</evidence>
<feature type="transmembrane region" description="Helical" evidence="1">
    <location>
        <begin position="84"/>
        <end position="102"/>
    </location>
</feature>
<evidence type="ECO:0000256" key="1">
    <source>
        <dbReference type="SAM" id="Phobius"/>
    </source>
</evidence>
<organism evidence="2 3">
    <name type="scientific">Vicia faba</name>
    <name type="common">Broad bean</name>
    <name type="synonym">Faba vulgaris</name>
    <dbReference type="NCBI Taxonomy" id="3906"/>
    <lineage>
        <taxon>Eukaryota</taxon>
        <taxon>Viridiplantae</taxon>
        <taxon>Streptophyta</taxon>
        <taxon>Embryophyta</taxon>
        <taxon>Tracheophyta</taxon>
        <taxon>Spermatophyta</taxon>
        <taxon>Magnoliopsida</taxon>
        <taxon>eudicotyledons</taxon>
        <taxon>Gunneridae</taxon>
        <taxon>Pentapetalae</taxon>
        <taxon>rosids</taxon>
        <taxon>fabids</taxon>
        <taxon>Fabales</taxon>
        <taxon>Fabaceae</taxon>
        <taxon>Papilionoideae</taxon>
        <taxon>50 kb inversion clade</taxon>
        <taxon>NPAAA clade</taxon>
        <taxon>Hologalegina</taxon>
        <taxon>IRL clade</taxon>
        <taxon>Fabeae</taxon>
        <taxon>Vicia</taxon>
    </lineage>
</organism>
<dbReference type="EMBL" id="OX451739">
    <property type="protein sequence ID" value="CAI8610049.1"/>
    <property type="molecule type" value="Genomic_DNA"/>
</dbReference>
<keyword evidence="1" id="KW-0812">Transmembrane</keyword>
<gene>
    <name evidence="2" type="ORF">VFH_IV163400</name>
</gene>
<sequence>MVSILGMNGIIITNFLCRILHIQGQIAHMRKIIEQSIISNKKRNFLNTLRQSFLSINPWRRKIYFEGNHNERTYSSGYTSRKGINLFLLFEVPIVLFVRIFSS</sequence>
<dbReference type="Proteomes" id="UP001157006">
    <property type="component" value="Chromosome 4"/>
</dbReference>
<evidence type="ECO:0000313" key="2">
    <source>
        <dbReference type="EMBL" id="CAI8610049.1"/>
    </source>
</evidence>
<reference evidence="2 3" key="1">
    <citation type="submission" date="2023-01" db="EMBL/GenBank/DDBJ databases">
        <authorList>
            <person name="Kreplak J."/>
        </authorList>
    </citation>
    <scope>NUCLEOTIDE SEQUENCE [LARGE SCALE GENOMIC DNA]</scope>
</reference>
<keyword evidence="3" id="KW-1185">Reference proteome</keyword>
<dbReference type="AlphaFoldDB" id="A0AAV1AIC2"/>
<accession>A0AAV1AIC2</accession>
<name>A0AAV1AIC2_VICFA</name>
<proteinExistence type="predicted"/>
<protein>
    <submittedName>
        <fullName evidence="2">Uncharacterized protein</fullName>
    </submittedName>
</protein>
<keyword evidence="1" id="KW-0472">Membrane</keyword>
<keyword evidence="1" id="KW-1133">Transmembrane helix</keyword>